<keyword evidence="4" id="KW-1185">Reference proteome</keyword>
<accession>A0ABW2HJD9</accession>
<organism evidence="3 4">
    <name type="scientific">Microbacterium fluvii</name>
    <dbReference type="NCBI Taxonomy" id="415215"/>
    <lineage>
        <taxon>Bacteria</taxon>
        <taxon>Bacillati</taxon>
        <taxon>Actinomycetota</taxon>
        <taxon>Actinomycetes</taxon>
        <taxon>Micrococcales</taxon>
        <taxon>Microbacteriaceae</taxon>
        <taxon>Microbacterium</taxon>
    </lineage>
</organism>
<evidence type="ECO:0000313" key="3">
    <source>
        <dbReference type="EMBL" id="MFC7270108.1"/>
    </source>
</evidence>
<keyword evidence="2" id="KW-0812">Transmembrane</keyword>
<proteinExistence type="predicted"/>
<protein>
    <submittedName>
        <fullName evidence="3">Uncharacterized protein</fullName>
    </submittedName>
</protein>
<dbReference type="EMBL" id="JBHTBE010000004">
    <property type="protein sequence ID" value="MFC7270108.1"/>
    <property type="molecule type" value="Genomic_DNA"/>
</dbReference>
<comment type="caution">
    <text evidence="3">The sequence shown here is derived from an EMBL/GenBank/DDBJ whole genome shotgun (WGS) entry which is preliminary data.</text>
</comment>
<feature type="transmembrane region" description="Helical" evidence="2">
    <location>
        <begin position="67"/>
        <end position="91"/>
    </location>
</feature>
<evidence type="ECO:0000313" key="4">
    <source>
        <dbReference type="Proteomes" id="UP001596507"/>
    </source>
</evidence>
<dbReference type="RefSeq" id="WP_262875036.1">
    <property type="nucleotide sequence ID" value="NZ_BAABKW010000016.1"/>
</dbReference>
<feature type="transmembrane region" description="Helical" evidence="2">
    <location>
        <begin position="103"/>
        <end position="126"/>
    </location>
</feature>
<dbReference type="Proteomes" id="UP001596507">
    <property type="component" value="Unassembled WGS sequence"/>
</dbReference>
<keyword evidence="2" id="KW-1133">Transmembrane helix</keyword>
<evidence type="ECO:0000256" key="2">
    <source>
        <dbReference type="SAM" id="Phobius"/>
    </source>
</evidence>
<reference evidence="4" key="1">
    <citation type="journal article" date="2019" name="Int. J. Syst. Evol. Microbiol.">
        <title>The Global Catalogue of Microorganisms (GCM) 10K type strain sequencing project: providing services to taxonomists for standard genome sequencing and annotation.</title>
        <authorList>
            <consortium name="The Broad Institute Genomics Platform"/>
            <consortium name="The Broad Institute Genome Sequencing Center for Infectious Disease"/>
            <person name="Wu L."/>
            <person name="Ma J."/>
        </authorList>
    </citation>
    <scope>NUCLEOTIDE SEQUENCE [LARGE SCALE GENOMIC DNA]</scope>
    <source>
        <strain evidence="4">CGMCC 1.15772</strain>
    </source>
</reference>
<keyword evidence="2" id="KW-0472">Membrane</keyword>
<name>A0ABW2HJD9_9MICO</name>
<gene>
    <name evidence="3" type="ORF">ACFQRL_14185</name>
</gene>
<evidence type="ECO:0000256" key="1">
    <source>
        <dbReference type="SAM" id="MobiDB-lite"/>
    </source>
</evidence>
<feature type="region of interest" description="Disordered" evidence="1">
    <location>
        <begin position="19"/>
        <end position="48"/>
    </location>
</feature>
<sequence>MSDGDARSELTDAIRMLNEASRDAVPAGGAKSASRKRVPFSSEKDEVTKSAIKLRDMTQTSRLRKQLATFAILAVSAQLLVANLFFAFYLWQTKDDGFEPSVMIAWLSATVVEVVGIVVIVARNLFPSTAVALRQRDIRRLAKAIKVSK</sequence>